<keyword evidence="1" id="KW-0808">Transferase</keyword>
<sequence length="288" mass="32767">MEEGKPKAKTTTHDFANILAGKPFFAFVVHGPNSKDESPTSTKAGEDLGGLGIDFSSSFVGEVGNGYDIRFWIDRWVGGERLCYRFPRLYHLDRMEEGKVADKRKWDRWRWSLHGSGEFTVKELSKLVEEKSLIAGNGDKRGIDLDLLLCPSCNSVVESWAHCLVLCNFAKSVWEKIHSWWKIGNVNAFSLEEIFSRNGNANIPSHSSKLWQVVIWTAGYYIWKVRNMRVFEDLAYESVKMSTLRLCVFMECCCLAVFCFLRLQVCIDMSFAVCFTVSLHESIQLGSG</sequence>
<keyword evidence="1" id="KW-0548">Nucleotidyltransferase</keyword>
<gene>
    <name evidence="1" type="ORF">Tci_029016</name>
</gene>
<keyword evidence="1" id="KW-0695">RNA-directed DNA polymerase</keyword>
<dbReference type="GO" id="GO:0003964">
    <property type="term" value="F:RNA-directed DNA polymerase activity"/>
    <property type="evidence" value="ECO:0007669"/>
    <property type="project" value="UniProtKB-KW"/>
</dbReference>
<reference evidence="1" key="1">
    <citation type="journal article" date="2019" name="Sci. Rep.">
        <title>Draft genome of Tanacetum cinerariifolium, the natural source of mosquito coil.</title>
        <authorList>
            <person name="Yamashiro T."/>
            <person name="Shiraishi A."/>
            <person name="Satake H."/>
            <person name="Nakayama K."/>
        </authorList>
    </citation>
    <scope>NUCLEOTIDE SEQUENCE</scope>
</reference>
<dbReference type="AlphaFoldDB" id="A0A6L2L5P2"/>
<comment type="caution">
    <text evidence="1">The sequence shown here is derived from an EMBL/GenBank/DDBJ whole genome shotgun (WGS) entry which is preliminary data.</text>
</comment>
<proteinExistence type="predicted"/>
<organism evidence="1">
    <name type="scientific">Tanacetum cinerariifolium</name>
    <name type="common">Dalmatian daisy</name>
    <name type="synonym">Chrysanthemum cinerariifolium</name>
    <dbReference type="NCBI Taxonomy" id="118510"/>
    <lineage>
        <taxon>Eukaryota</taxon>
        <taxon>Viridiplantae</taxon>
        <taxon>Streptophyta</taxon>
        <taxon>Embryophyta</taxon>
        <taxon>Tracheophyta</taxon>
        <taxon>Spermatophyta</taxon>
        <taxon>Magnoliopsida</taxon>
        <taxon>eudicotyledons</taxon>
        <taxon>Gunneridae</taxon>
        <taxon>Pentapetalae</taxon>
        <taxon>asterids</taxon>
        <taxon>campanulids</taxon>
        <taxon>Asterales</taxon>
        <taxon>Asteraceae</taxon>
        <taxon>Asteroideae</taxon>
        <taxon>Anthemideae</taxon>
        <taxon>Anthemidinae</taxon>
        <taxon>Tanacetum</taxon>
    </lineage>
</organism>
<evidence type="ECO:0000313" key="1">
    <source>
        <dbReference type="EMBL" id="GEU57038.1"/>
    </source>
</evidence>
<dbReference type="PANTHER" id="PTHR36617">
    <property type="entry name" value="PROTEIN, PUTATIVE-RELATED"/>
    <property type="match status" value="1"/>
</dbReference>
<name>A0A6L2L5P2_TANCI</name>
<protein>
    <submittedName>
        <fullName evidence="1">Reverse transcriptase domain, reverse transcriptase zinc-binding domain protein</fullName>
    </submittedName>
</protein>
<accession>A0A6L2L5P2</accession>
<dbReference type="PANTHER" id="PTHR36617:SF15">
    <property type="entry name" value="REVERSE TRANSCRIPTASE ZINC-BINDING DOMAIN-CONTAINING PROTEIN"/>
    <property type="match status" value="1"/>
</dbReference>
<dbReference type="EMBL" id="BKCJ010003766">
    <property type="protein sequence ID" value="GEU57038.1"/>
    <property type="molecule type" value="Genomic_DNA"/>
</dbReference>